<dbReference type="NCBIfam" id="TIGR02810">
    <property type="entry name" value="agaZ_gatZ"/>
    <property type="match status" value="1"/>
</dbReference>
<dbReference type="Gene3D" id="1.10.400.20">
    <property type="entry name" value="putative tagatose 6-phosphate kinase domain like"/>
    <property type="match status" value="1"/>
</dbReference>
<reference evidence="2 3" key="1">
    <citation type="submission" date="2024-10" db="EMBL/GenBank/DDBJ databases">
        <title>Isolation, draft genome sequencing and identification of Phyllobacterium sp. NSA23, isolated from leaf soil.</title>
        <authorList>
            <person name="Akita H."/>
        </authorList>
    </citation>
    <scope>NUCLEOTIDE SEQUENCE [LARGE SCALE GENOMIC DNA]</scope>
    <source>
        <strain evidence="2 3">NSA23</strain>
    </source>
</reference>
<evidence type="ECO:0000313" key="3">
    <source>
        <dbReference type="Proteomes" id="UP001628091"/>
    </source>
</evidence>
<dbReference type="InterPro" id="IPR013785">
    <property type="entry name" value="Aldolase_TIM"/>
</dbReference>
<dbReference type="Pfam" id="PF08013">
    <property type="entry name" value="GatZ_KbaZ-like"/>
    <property type="match status" value="1"/>
</dbReference>
<proteinExistence type="predicted"/>
<dbReference type="PANTHER" id="PTHR32502">
    <property type="entry name" value="N-ACETYLGALACTOSAMINE PERMEASE II COMPONENT-RELATED"/>
    <property type="match status" value="1"/>
</dbReference>
<comment type="pathway">
    <text evidence="1">Carbohydrate metabolism.</text>
</comment>
<dbReference type="InterPro" id="IPR050303">
    <property type="entry name" value="GatZ_KbaZ_carbometab"/>
</dbReference>
<dbReference type="Proteomes" id="UP001628091">
    <property type="component" value="Unassembled WGS sequence"/>
</dbReference>
<dbReference type="Gene3D" id="3.20.20.70">
    <property type="entry name" value="Aldolase class I"/>
    <property type="match status" value="1"/>
</dbReference>
<organism evidence="2 3">
    <name type="scientific">Phyllobacterium phragmitis</name>
    <dbReference type="NCBI Taxonomy" id="2670329"/>
    <lineage>
        <taxon>Bacteria</taxon>
        <taxon>Pseudomonadati</taxon>
        <taxon>Pseudomonadota</taxon>
        <taxon>Alphaproteobacteria</taxon>
        <taxon>Hyphomicrobiales</taxon>
        <taxon>Phyllobacteriaceae</taxon>
        <taxon>Phyllobacterium</taxon>
    </lineage>
</organism>
<evidence type="ECO:0000313" key="2">
    <source>
        <dbReference type="EMBL" id="GAB1584538.1"/>
    </source>
</evidence>
<dbReference type="SUPFAM" id="SSF51569">
    <property type="entry name" value="Aldolase"/>
    <property type="match status" value="1"/>
</dbReference>
<dbReference type="PIRSF" id="PIRSF009264">
    <property type="entry name" value="TagBP_ald_AgaZ"/>
    <property type="match status" value="1"/>
</dbReference>
<sequence length="442" mass="47089">MSASIEHNRAKALAQLIGDRASSTPRGIASVCSAHPLAIGAALQRGFAEDMPVLIEATCNQVNHEGGYTGMTPADFRRFVEGIAGNIGLPVSRIIFGGDHLGPNPWRALPAEEALQKAEAMVAAYVEAGFEKIHLDTSMGCAGEPAALPDELTAARAARLAGVAEDAAARSGRRPPVYVIGTEVPPPGGATHALDTLEVTRPDAARQTLAVHAAAFAKAGVEAALERVIGIVVQPGVEFGNENVAIYRPKRAQELSGALTHMPGLVFEAHSTDYQPAEALSALVDDGFAILKVGPGLTFALREALYGLDAIAAILDGPQPDSLTATMEMLMLENPGHWASHYPGSPAEQQLQRHYSYSDRIRYYWPDPRAEKAVDRLFARLDRDIPETLISQHLGRIYPLVAAGKVAPRSRALCLAAIDAALAPYYTATRAGNPDGETKWHR</sequence>
<accession>A0ABQ0H6I7</accession>
<evidence type="ECO:0000256" key="1">
    <source>
        <dbReference type="ARBA" id="ARBA00005007"/>
    </source>
</evidence>
<dbReference type="PANTHER" id="PTHR32502:SF2">
    <property type="entry name" value="D-TAGATOSE-1,6-BISPHOSPHATE ALDOLASE SUBUNIT KBAZ"/>
    <property type="match status" value="1"/>
</dbReference>
<comment type="caution">
    <text evidence="2">The sequence shown here is derived from an EMBL/GenBank/DDBJ whole genome shotgun (WGS) entry which is preliminary data.</text>
</comment>
<name>A0ABQ0H6I7_9HYPH</name>
<dbReference type="InterPro" id="IPR012062">
    <property type="entry name" value="GatZ/KbaZ-like"/>
</dbReference>
<keyword evidence="3" id="KW-1185">Reference proteome</keyword>
<protein>
    <submittedName>
        <fullName evidence="2">D-tagatose-bisphosphate aldolase, class II, non-catalytic subunit</fullName>
    </submittedName>
</protein>
<dbReference type="EMBL" id="BAAFZP010000002">
    <property type="protein sequence ID" value="GAB1584538.1"/>
    <property type="molecule type" value="Genomic_DNA"/>
</dbReference>
<gene>
    <name evidence="2" type="ORF">PPNSA23_44810</name>
</gene>
<dbReference type="RefSeq" id="WP_407866924.1">
    <property type="nucleotide sequence ID" value="NZ_BAAFZP010000002.1"/>
</dbReference>